<feature type="compositionally biased region" description="Basic residues" evidence="7">
    <location>
        <begin position="316"/>
        <end position="331"/>
    </location>
</feature>
<dbReference type="Pfam" id="PF00642">
    <property type="entry name" value="zf-CCCH"/>
    <property type="match status" value="1"/>
</dbReference>
<organism evidence="10 11">
    <name type="scientific">Aphanomyces stellatus</name>
    <dbReference type="NCBI Taxonomy" id="120398"/>
    <lineage>
        <taxon>Eukaryota</taxon>
        <taxon>Sar</taxon>
        <taxon>Stramenopiles</taxon>
        <taxon>Oomycota</taxon>
        <taxon>Saprolegniomycetes</taxon>
        <taxon>Saprolegniales</taxon>
        <taxon>Verrucalvaceae</taxon>
        <taxon>Aphanomyces</taxon>
    </lineage>
</organism>
<feature type="compositionally biased region" description="Basic and acidic residues" evidence="7">
    <location>
        <begin position="332"/>
        <end position="341"/>
    </location>
</feature>
<feature type="coiled-coil region" evidence="6">
    <location>
        <begin position="71"/>
        <end position="109"/>
    </location>
</feature>
<evidence type="ECO:0000256" key="6">
    <source>
        <dbReference type="SAM" id="Coils"/>
    </source>
</evidence>
<evidence type="ECO:0000259" key="8">
    <source>
        <dbReference type="PROSITE" id="PS50103"/>
    </source>
</evidence>
<keyword evidence="11" id="KW-1185">Reference proteome</keyword>
<dbReference type="Gene3D" id="3.30.70.330">
    <property type="match status" value="1"/>
</dbReference>
<dbReference type="GO" id="GO:0003723">
    <property type="term" value="F:RNA binding"/>
    <property type="evidence" value="ECO:0007669"/>
    <property type="project" value="InterPro"/>
</dbReference>
<sequence>MGQRRTLLKNLAKRRKRKVHAQLHAELERDMLESHPEEVERLAMADEEASQRCHAKWVTANAKADAAFAKKKRILEERKRLMEDIKQQMEQETLEKEVQEREERDAAERQLVARREIERKQWTENVHKMTSEQKKMLLCSFFIRTGVCRFGDHCSRIHAPPSAPGRFVLFPGMHTIGVRSHRDGDDHLELDEREMRDGYRAFYFDALVELLKFGHLVQLNTCCNTASHLRGNVYVEYQTAQQAADAREGLYGRWYAGRQLLPEVTPISSWSDAICGLFLRKRCVRGGDCNFLHPFVNPVEPDPPLLAYRSPERGTSKRKRSPSPDRRHRRSSERTPREDDRHRRKRSSRKDEREDERESRRRHGIRR</sequence>
<evidence type="ECO:0000256" key="1">
    <source>
        <dbReference type="ARBA" id="ARBA00022723"/>
    </source>
</evidence>
<evidence type="ECO:0000256" key="7">
    <source>
        <dbReference type="SAM" id="MobiDB-lite"/>
    </source>
</evidence>
<keyword evidence="4 5" id="KW-0862">Zinc</keyword>
<dbReference type="SMART" id="SM00356">
    <property type="entry name" value="ZnF_C3H1"/>
    <property type="match status" value="2"/>
</dbReference>
<keyword evidence="1 5" id="KW-0479">Metal-binding</keyword>
<dbReference type="InterPro" id="IPR035979">
    <property type="entry name" value="RBD_domain_sf"/>
</dbReference>
<dbReference type="InterPro" id="IPR009145">
    <property type="entry name" value="U2AF_small"/>
</dbReference>
<reference evidence="10 11" key="1">
    <citation type="submission" date="2019-03" db="EMBL/GenBank/DDBJ databases">
        <authorList>
            <person name="Gaulin E."/>
            <person name="Dumas B."/>
        </authorList>
    </citation>
    <scope>NUCLEOTIDE SEQUENCE [LARGE SCALE GENOMIC DNA]</scope>
    <source>
        <strain evidence="10">CBS 568.67</strain>
    </source>
</reference>
<dbReference type="PANTHER" id="PTHR12620">
    <property type="entry name" value="U2 SNRNP AUXILIARY FACTOR, SMALL SUBUNIT"/>
    <property type="match status" value="1"/>
</dbReference>
<evidence type="ECO:0000313" key="10">
    <source>
        <dbReference type="EMBL" id="VFT86633.1"/>
    </source>
</evidence>
<feature type="domain" description="C3H1-type" evidence="8">
    <location>
        <begin position="133"/>
        <end position="161"/>
    </location>
</feature>
<dbReference type="InterPro" id="IPR000571">
    <property type="entry name" value="Znf_CCCH"/>
</dbReference>
<protein>
    <submittedName>
        <fullName evidence="10">Aste57867_9754 protein</fullName>
    </submittedName>
</protein>
<dbReference type="OrthoDB" id="75923at2759"/>
<dbReference type="SUPFAM" id="SSF54928">
    <property type="entry name" value="RNA-binding domain, RBD"/>
    <property type="match status" value="1"/>
</dbReference>
<feature type="domain" description="C3H1-type" evidence="8">
    <location>
        <begin position="269"/>
        <end position="296"/>
    </location>
</feature>
<evidence type="ECO:0000256" key="4">
    <source>
        <dbReference type="ARBA" id="ARBA00022833"/>
    </source>
</evidence>
<dbReference type="GO" id="GO:0008270">
    <property type="term" value="F:zinc ion binding"/>
    <property type="evidence" value="ECO:0007669"/>
    <property type="project" value="UniProtKB-KW"/>
</dbReference>
<keyword evidence="3 5" id="KW-0863">Zinc-finger</keyword>
<feature type="zinc finger region" description="C3H1-type" evidence="5">
    <location>
        <begin position="133"/>
        <end position="161"/>
    </location>
</feature>
<dbReference type="PROSITE" id="PS50103">
    <property type="entry name" value="ZF_C3H1"/>
    <property type="match status" value="2"/>
</dbReference>
<evidence type="ECO:0000256" key="3">
    <source>
        <dbReference type="ARBA" id="ARBA00022771"/>
    </source>
</evidence>
<dbReference type="AlphaFoldDB" id="A0A485KNZ6"/>
<dbReference type="GO" id="GO:0089701">
    <property type="term" value="C:U2AF complex"/>
    <property type="evidence" value="ECO:0007669"/>
    <property type="project" value="InterPro"/>
</dbReference>
<evidence type="ECO:0000313" key="11">
    <source>
        <dbReference type="Proteomes" id="UP000332933"/>
    </source>
</evidence>
<dbReference type="SUPFAM" id="SSF90229">
    <property type="entry name" value="CCCH zinc finger"/>
    <property type="match status" value="1"/>
</dbReference>
<gene>
    <name evidence="10" type="primary">Aste57867_9754</name>
    <name evidence="9" type="ORF">As57867_009715</name>
    <name evidence="10" type="ORF">ASTE57867_9754</name>
</gene>
<keyword evidence="2" id="KW-0677">Repeat</keyword>
<evidence type="ECO:0000256" key="5">
    <source>
        <dbReference type="PROSITE-ProRule" id="PRU00723"/>
    </source>
</evidence>
<accession>A0A485KNZ6</accession>
<evidence type="ECO:0000313" key="9">
    <source>
        <dbReference type="EMBL" id="KAF0699705.1"/>
    </source>
</evidence>
<evidence type="ECO:0000256" key="2">
    <source>
        <dbReference type="ARBA" id="ARBA00022737"/>
    </source>
</evidence>
<dbReference type="InterPro" id="IPR012677">
    <property type="entry name" value="Nucleotide-bd_a/b_plait_sf"/>
</dbReference>
<proteinExistence type="predicted"/>
<feature type="zinc finger region" description="C3H1-type" evidence="5">
    <location>
        <begin position="269"/>
        <end position="296"/>
    </location>
</feature>
<feature type="region of interest" description="Disordered" evidence="7">
    <location>
        <begin position="302"/>
        <end position="367"/>
    </location>
</feature>
<dbReference type="GO" id="GO:0000398">
    <property type="term" value="P:mRNA splicing, via spliceosome"/>
    <property type="evidence" value="ECO:0007669"/>
    <property type="project" value="InterPro"/>
</dbReference>
<feature type="compositionally biased region" description="Basic and acidic residues" evidence="7">
    <location>
        <begin position="349"/>
        <end position="359"/>
    </location>
</feature>
<dbReference type="Proteomes" id="UP000332933">
    <property type="component" value="Unassembled WGS sequence"/>
</dbReference>
<dbReference type="EMBL" id="CAADRA010005181">
    <property type="protein sequence ID" value="VFT86633.1"/>
    <property type="molecule type" value="Genomic_DNA"/>
</dbReference>
<reference evidence="9" key="2">
    <citation type="submission" date="2019-06" db="EMBL/GenBank/DDBJ databases">
        <title>Genomics analysis of Aphanomyces spp. identifies a new class of oomycete effector associated with host adaptation.</title>
        <authorList>
            <person name="Gaulin E."/>
        </authorList>
    </citation>
    <scope>NUCLEOTIDE SEQUENCE</scope>
    <source>
        <strain evidence="9">CBS 578.67</strain>
    </source>
</reference>
<dbReference type="EMBL" id="VJMH01005160">
    <property type="protein sequence ID" value="KAF0699705.1"/>
    <property type="molecule type" value="Genomic_DNA"/>
</dbReference>
<keyword evidence="6" id="KW-0175">Coiled coil</keyword>
<dbReference type="PRINTS" id="PR01848">
    <property type="entry name" value="U2AUXFACTOR"/>
</dbReference>
<dbReference type="InterPro" id="IPR036855">
    <property type="entry name" value="Znf_CCCH_sf"/>
</dbReference>
<name>A0A485KNZ6_9STRA</name>